<dbReference type="GO" id="GO:0005524">
    <property type="term" value="F:ATP binding"/>
    <property type="evidence" value="ECO:0007669"/>
    <property type="project" value="UniProtKB-KW"/>
</dbReference>
<dbReference type="GO" id="GO:0015807">
    <property type="term" value="P:L-amino acid transport"/>
    <property type="evidence" value="ECO:0007669"/>
    <property type="project" value="TreeGrafter"/>
</dbReference>
<dbReference type="Gene3D" id="3.40.50.300">
    <property type="entry name" value="P-loop containing nucleotide triphosphate hydrolases"/>
    <property type="match status" value="1"/>
</dbReference>
<dbReference type="InterPro" id="IPR003439">
    <property type="entry name" value="ABC_transporter-like_ATP-bd"/>
</dbReference>
<dbReference type="SMART" id="SM00382">
    <property type="entry name" value="AAA"/>
    <property type="match status" value="1"/>
</dbReference>
<evidence type="ECO:0000256" key="2">
    <source>
        <dbReference type="ARBA" id="ARBA00022448"/>
    </source>
</evidence>
<accession>A0A429YNN3</accession>
<comment type="similarity">
    <text evidence="1">Belongs to the ABC transporter superfamily.</text>
</comment>
<dbReference type="AlphaFoldDB" id="A0A429YNN3"/>
<keyword evidence="2" id="KW-0813">Transport</keyword>
<evidence type="ECO:0000259" key="6">
    <source>
        <dbReference type="PROSITE" id="PS50893"/>
    </source>
</evidence>
<comment type="caution">
    <text evidence="7">The sequence shown here is derived from an EMBL/GenBank/DDBJ whole genome shotgun (WGS) entry which is preliminary data.</text>
</comment>
<reference evidence="7 8" key="1">
    <citation type="submission" date="2018-12" db="EMBL/GenBank/DDBJ databases">
        <title>Mesorhizobium carbonis sp. nov., isolated from coal mine water.</title>
        <authorList>
            <person name="Xin W."/>
            <person name="Xu Z."/>
            <person name="Xiang F."/>
            <person name="Zhang J."/>
            <person name="Xi L."/>
            <person name="Liu J."/>
        </authorList>
    </citation>
    <scope>NUCLEOTIDE SEQUENCE [LARGE SCALE GENOMIC DNA]</scope>
    <source>
        <strain evidence="7 8">B2.3</strain>
    </source>
</reference>
<gene>
    <name evidence="7" type="ORF">EJC49_22945</name>
</gene>
<evidence type="ECO:0000313" key="7">
    <source>
        <dbReference type="EMBL" id="RST83091.1"/>
    </source>
</evidence>
<organism evidence="7 8">
    <name type="scientific">Aquibium carbonis</name>
    <dbReference type="NCBI Taxonomy" id="2495581"/>
    <lineage>
        <taxon>Bacteria</taxon>
        <taxon>Pseudomonadati</taxon>
        <taxon>Pseudomonadota</taxon>
        <taxon>Alphaproteobacteria</taxon>
        <taxon>Hyphomicrobiales</taxon>
        <taxon>Phyllobacteriaceae</taxon>
        <taxon>Aquibium</taxon>
    </lineage>
</organism>
<evidence type="ECO:0000313" key="8">
    <source>
        <dbReference type="Proteomes" id="UP000278398"/>
    </source>
</evidence>
<dbReference type="PROSITE" id="PS00211">
    <property type="entry name" value="ABC_TRANSPORTER_1"/>
    <property type="match status" value="1"/>
</dbReference>
<feature type="domain" description="ABC transporter" evidence="6">
    <location>
        <begin position="2"/>
        <end position="233"/>
    </location>
</feature>
<dbReference type="PANTHER" id="PTHR43820">
    <property type="entry name" value="HIGH-AFFINITY BRANCHED-CHAIN AMINO ACID TRANSPORT ATP-BINDING PROTEIN LIVF"/>
    <property type="match status" value="1"/>
</dbReference>
<proteinExistence type="inferred from homology"/>
<keyword evidence="4 7" id="KW-0067">ATP-binding</keyword>
<evidence type="ECO:0000256" key="1">
    <source>
        <dbReference type="ARBA" id="ARBA00005417"/>
    </source>
</evidence>
<dbReference type="Pfam" id="PF00005">
    <property type="entry name" value="ABC_tran"/>
    <property type="match status" value="1"/>
</dbReference>
<dbReference type="CDD" id="cd03224">
    <property type="entry name" value="ABC_TM1139_LivF_branched"/>
    <property type="match status" value="1"/>
</dbReference>
<dbReference type="GO" id="GO:0016887">
    <property type="term" value="F:ATP hydrolysis activity"/>
    <property type="evidence" value="ECO:0007669"/>
    <property type="project" value="InterPro"/>
</dbReference>
<name>A0A429YNN3_9HYPH</name>
<dbReference type="SUPFAM" id="SSF52540">
    <property type="entry name" value="P-loop containing nucleoside triphosphate hydrolases"/>
    <property type="match status" value="1"/>
</dbReference>
<dbReference type="InterPro" id="IPR003593">
    <property type="entry name" value="AAA+_ATPase"/>
</dbReference>
<dbReference type="InterPro" id="IPR017871">
    <property type="entry name" value="ABC_transporter-like_CS"/>
</dbReference>
<dbReference type="InterPro" id="IPR052156">
    <property type="entry name" value="BCAA_Transport_ATP-bd_LivF"/>
</dbReference>
<dbReference type="InterPro" id="IPR027417">
    <property type="entry name" value="P-loop_NTPase"/>
</dbReference>
<keyword evidence="5" id="KW-0029">Amino-acid transport</keyword>
<keyword evidence="8" id="KW-1185">Reference proteome</keyword>
<dbReference type="EMBL" id="RWKW01000110">
    <property type="protein sequence ID" value="RST83091.1"/>
    <property type="molecule type" value="Genomic_DNA"/>
</dbReference>
<dbReference type="Proteomes" id="UP000278398">
    <property type="component" value="Unassembled WGS sequence"/>
</dbReference>
<sequence>MLEVSGLDVRYGRTHAVKNATISVGEGEIVTVLGANGAGKTSLLRALQGAVRPASGRIVFDGKDLTGASPSARVRAGMMLVPEGRQIFVSMTVHENLQMGVYLRSDRDAARDIEAIYDRFPNLAERRDMKASVLSGGEQQMLAIGRALVGRPRLMMLDEPSLGLSPLFVSRLFDLIVELNQSGIGILLVEQNTTMALEVAARGYVLELGSIVLEDTAESLARNPTLTEAYLGGHQNSPSHAAGENA</sequence>
<evidence type="ECO:0000256" key="4">
    <source>
        <dbReference type="ARBA" id="ARBA00022840"/>
    </source>
</evidence>
<dbReference type="OrthoDB" id="9776369at2"/>
<dbReference type="PROSITE" id="PS50893">
    <property type="entry name" value="ABC_TRANSPORTER_2"/>
    <property type="match status" value="1"/>
</dbReference>
<evidence type="ECO:0000256" key="3">
    <source>
        <dbReference type="ARBA" id="ARBA00022741"/>
    </source>
</evidence>
<evidence type="ECO:0000256" key="5">
    <source>
        <dbReference type="ARBA" id="ARBA00022970"/>
    </source>
</evidence>
<dbReference type="GO" id="GO:0015658">
    <property type="term" value="F:branched-chain amino acid transmembrane transporter activity"/>
    <property type="evidence" value="ECO:0007669"/>
    <property type="project" value="TreeGrafter"/>
</dbReference>
<dbReference type="PANTHER" id="PTHR43820:SF4">
    <property type="entry name" value="HIGH-AFFINITY BRANCHED-CHAIN AMINO ACID TRANSPORT ATP-BINDING PROTEIN LIVF"/>
    <property type="match status" value="1"/>
</dbReference>
<protein>
    <submittedName>
        <fullName evidence="7">ABC transporter ATP-binding protein</fullName>
    </submittedName>
</protein>
<keyword evidence="3" id="KW-0547">Nucleotide-binding</keyword>